<dbReference type="InterPro" id="IPR029066">
    <property type="entry name" value="PLP-binding_barrel"/>
</dbReference>
<dbReference type="InterPro" id="IPR011078">
    <property type="entry name" value="PyrdxlP_homeostasis"/>
</dbReference>
<dbReference type="Gene3D" id="3.20.20.10">
    <property type="entry name" value="Alanine racemase"/>
    <property type="match status" value="1"/>
</dbReference>
<evidence type="ECO:0000256" key="2">
    <source>
        <dbReference type="HAMAP-Rule" id="MF_02087"/>
    </source>
</evidence>
<dbReference type="PANTHER" id="PTHR10146:SF14">
    <property type="entry name" value="PYRIDOXAL PHOSPHATE HOMEOSTASIS PROTEIN"/>
    <property type="match status" value="1"/>
</dbReference>
<dbReference type="HAMAP" id="MF_02087">
    <property type="entry name" value="PLP_homeostasis"/>
    <property type="match status" value="1"/>
</dbReference>
<feature type="modified residue" description="N6-(pyridoxal phosphate)lysine" evidence="2 3">
    <location>
        <position position="26"/>
    </location>
</feature>
<dbReference type="CDD" id="cd00635">
    <property type="entry name" value="PLPDE_III_YBL036c_like"/>
    <property type="match status" value="1"/>
</dbReference>
<dbReference type="PIRSF" id="PIRSF004848">
    <property type="entry name" value="YBL036c_PLPDEIII"/>
    <property type="match status" value="1"/>
</dbReference>
<dbReference type="PROSITE" id="PS01211">
    <property type="entry name" value="UPF0001"/>
    <property type="match status" value="1"/>
</dbReference>
<evidence type="ECO:0000259" key="5">
    <source>
        <dbReference type="Pfam" id="PF01168"/>
    </source>
</evidence>
<dbReference type="GO" id="GO:0030170">
    <property type="term" value="F:pyridoxal phosphate binding"/>
    <property type="evidence" value="ECO:0007669"/>
    <property type="project" value="UniProtKB-UniRule"/>
</dbReference>
<evidence type="ECO:0000256" key="4">
    <source>
        <dbReference type="RuleBase" id="RU004514"/>
    </source>
</evidence>
<comment type="cofactor">
    <cofactor evidence="3">
        <name>pyridoxal 5'-phosphate</name>
        <dbReference type="ChEBI" id="CHEBI:597326"/>
    </cofactor>
</comment>
<dbReference type="Pfam" id="PF01168">
    <property type="entry name" value="Ala_racemase_N"/>
    <property type="match status" value="1"/>
</dbReference>
<organism evidence="6 7">
    <name type="scientific">Segatella baroniae F0067</name>
    <dbReference type="NCBI Taxonomy" id="1115809"/>
    <lineage>
        <taxon>Bacteria</taxon>
        <taxon>Pseudomonadati</taxon>
        <taxon>Bacteroidota</taxon>
        <taxon>Bacteroidia</taxon>
        <taxon>Bacteroidales</taxon>
        <taxon>Prevotellaceae</taxon>
        <taxon>Segatella</taxon>
    </lineage>
</organism>
<comment type="similarity">
    <text evidence="2 4">Belongs to the pyridoxal phosphate-binding protein YggS/PROSC family.</text>
</comment>
<dbReference type="RefSeq" id="WP_021589448.1">
    <property type="nucleotide sequence ID" value="NZ_AWEY01000018.1"/>
</dbReference>
<keyword evidence="1 2" id="KW-0663">Pyridoxal phosphate</keyword>
<dbReference type="PATRIC" id="fig|1115809.3.peg.1140"/>
<sequence length="223" mass="25130">MTNIASNLNEIRKDLPANTKLVAVSKFHPISSIKAAYDAGQRIFGESREQELRQKVEALPKDIEWHFIGHLQTNKVKYIVPYISLIESVDSLKLLVEIDRQATKLNKVVKVLLEVKVAAEDTKSGLTPEACRALLEDGSWKALSHVEICGLMTIASNVDDLEQVACEFDEADSFFMELKSKYFAAQDSFCQKSWGMSHDYRLALEHGSTMVRIGTSIFGERQY</sequence>
<comment type="caution">
    <text evidence="6">The sequence shown here is derived from an EMBL/GenBank/DDBJ whole genome shotgun (WGS) entry which is preliminary data.</text>
</comment>
<evidence type="ECO:0000313" key="6">
    <source>
        <dbReference type="EMBL" id="ERK39515.1"/>
    </source>
</evidence>
<evidence type="ECO:0000256" key="1">
    <source>
        <dbReference type="ARBA" id="ARBA00022898"/>
    </source>
</evidence>
<evidence type="ECO:0000313" key="7">
    <source>
        <dbReference type="Proteomes" id="UP000016648"/>
    </source>
</evidence>
<protein>
    <recommendedName>
        <fullName evidence="2">Pyridoxal phosphate homeostasis protein</fullName>
        <shortName evidence="2">PLP homeostasis protein</shortName>
    </recommendedName>
</protein>
<reference evidence="6 7" key="1">
    <citation type="submission" date="2013-08" db="EMBL/GenBank/DDBJ databases">
        <authorList>
            <person name="Durkin A.S."/>
            <person name="Haft D.R."/>
            <person name="McCorrison J."/>
            <person name="Torralba M."/>
            <person name="Gillis M."/>
            <person name="Haft D.H."/>
            <person name="Methe B."/>
            <person name="Sutton G."/>
            <person name="Nelson K.E."/>
        </authorList>
    </citation>
    <scope>NUCLEOTIDE SEQUENCE [LARGE SCALE GENOMIC DNA]</scope>
    <source>
        <strain evidence="6 7">F0067</strain>
    </source>
</reference>
<evidence type="ECO:0000256" key="3">
    <source>
        <dbReference type="PIRSR" id="PIRSR004848-1"/>
    </source>
</evidence>
<keyword evidence="7" id="KW-1185">Reference proteome</keyword>
<dbReference type="EMBL" id="AWEY01000018">
    <property type="protein sequence ID" value="ERK39515.1"/>
    <property type="molecule type" value="Genomic_DNA"/>
</dbReference>
<dbReference type="PANTHER" id="PTHR10146">
    <property type="entry name" value="PROLINE SYNTHETASE CO-TRANSCRIBED BACTERIAL HOMOLOG PROTEIN"/>
    <property type="match status" value="1"/>
</dbReference>
<dbReference type="SUPFAM" id="SSF51419">
    <property type="entry name" value="PLP-binding barrel"/>
    <property type="match status" value="1"/>
</dbReference>
<accession>U2NN89</accession>
<name>U2NN89_9BACT</name>
<dbReference type="Proteomes" id="UP000016648">
    <property type="component" value="Unassembled WGS sequence"/>
</dbReference>
<dbReference type="InterPro" id="IPR001608">
    <property type="entry name" value="Ala_racemase_N"/>
</dbReference>
<dbReference type="NCBIfam" id="TIGR00044">
    <property type="entry name" value="YggS family pyridoxal phosphate-dependent enzyme"/>
    <property type="match status" value="1"/>
</dbReference>
<dbReference type="AlphaFoldDB" id="U2NN89"/>
<gene>
    <name evidence="6" type="ORF">HMPREF9135_2040</name>
</gene>
<proteinExistence type="inferred from homology"/>
<feature type="domain" description="Alanine racemase N-terminal" evidence="5">
    <location>
        <begin position="3"/>
        <end position="221"/>
    </location>
</feature>
<comment type="function">
    <text evidence="2">Pyridoxal 5'-phosphate (PLP)-binding protein, which is involved in PLP homeostasis.</text>
</comment>